<evidence type="ECO:0000313" key="1">
    <source>
        <dbReference type="EMBL" id="CEG37844.1"/>
    </source>
</evidence>
<protein>
    <submittedName>
        <fullName evidence="1">Uncharacterized protein</fullName>
    </submittedName>
</protein>
<keyword evidence="2" id="KW-1185">Reference proteome</keyword>
<reference evidence="2" key="1">
    <citation type="submission" date="2014-09" db="EMBL/GenBank/DDBJ databases">
        <authorList>
            <person name="Sharma Rahul"/>
            <person name="Thines Marco"/>
        </authorList>
    </citation>
    <scope>NUCLEOTIDE SEQUENCE [LARGE SCALE GENOMIC DNA]</scope>
</reference>
<accession>A0A0P1AAF4</accession>
<dbReference type="EMBL" id="CCYD01000291">
    <property type="protein sequence ID" value="CEG37844.1"/>
    <property type="molecule type" value="Genomic_DNA"/>
</dbReference>
<evidence type="ECO:0000313" key="2">
    <source>
        <dbReference type="Proteomes" id="UP000054928"/>
    </source>
</evidence>
<name>A0A0P1AAF4_PLAHL</name>
<dbReference type="AlphaFoldDB" id="A0A0P1AAF4"/>
<sequence length="159" mass="18389">MGGGVMSKILQWEHTVINDGVFPEPHVLQLRQRQRIRIAARQPIHYYRHLDHARCAPTIAAANLRIKRAIVWRKCLCCAWQIGLWSFSVKSSRSLDRLKAFNFDLLASRRILSKEYKTSFFSSDNALGFMYESPAAICEGQKRPNSAVWNFILRIQDIV</sequence>
<dbReference type="GeneID" id="36400952"/>
<dbReference type="RefSeq" id="XP_024574213.1">
    <property type="nucleotide sequence ID" value="XM_024723213.1"/>
</dbReference>
<organism evidence="1 2">
    <name type="scientific">Plasmopara halstedii</name>
    <name type="common">Downy mildew of sunflower</name>
    <dbReference type="NCBI Taxonomy" id="4781"/>
    <lineage>
        <taxon>Eukaryota</taxon>
        <taxon>Sar</taxon>
        <taxon>Stramenopiles</taxon>
        <taxon>Oomycota</taxon>
        <taxon>Peronosporomycetes</taxon>
        <taxon>Peronosporales</taxon>
        <taxon>Peronosporaceae</taxon>
        <taxon>Plasmopara</taxon>
    </lineage>
</organism>
<dbReference type="Proteomes" id="UP000054928">
    <property type="component" value="Unassembled WGS sequence"/>
</dbReference>
<proteinExistence type="predicted"/>